<feature type="compositionally biased region" description="Basic and acidic residues" evidence="1">
    <location>
        <begin position="86"/>
        <end position="99"/>
    </location>
</feature>
<dbReference type="InParanoid" id="A0A409YH85"/>
<proteinExistence type="predicted"/>
<dbReference type="AlphaFoldDB" id="A0A409YH85"/>
<gene>
    <name evidence="2" type="ORF">CVT26_011875</name>
</gene>
<evidence type="ECO:0000256" key="1">
    <source>
        <dbReference type="SAM" id="MobiDB-lite"/>
    </source>
</evidence>
<evidence type="ECO:0000313" key="3">
    <source>
        <dbReference type="Proteomes" id="UP000284706"/>
    </source>
</evidence>
<name>A0A409YH85_9AGAR</name>
<dbReference type="EMBL" id="NHYE01000852">
    <property type="protein sequence ID" value="PPR02370.1"/>
    <property type="molecule type" value="Genomic_DNA"/>
</dbReference>
<feature type="region of interest" description="Disordered" evidence="1">
    <location>
        <begin position="79"/>
        <end position="109"/>
    </location>
</feature>
<reference evidence="2 3" key="1">
    <citation type="journal article" date="2018" name="Evol. Lett.">
        <title>Horizontal gene cluster transfer increased hallucinogenic mushroom diversity.</title>
        <authorList>
            <person name="Reynolds H.T."/>
            <person name="Vijayakumar V."/>
            <person name="Gluck-Thaler E."/>
            <person name="Korotkin H.B."/>
            <person name="Matheny P.B."/>
            <person name="Slot J.C."/>
        </authorList>
    </citation>
    <scope>NUCLEOTIDE SEQUENCE [LARGE SCALE GENOMIC DNA]</scope>
    <source>
        <strain evidence="2 3">SRW20</strain>
    </source>
</reference>
<feature type="compositionally biased region" description="Basic residues" evidence="1">
    <location>
        <begin position="100"/>
        <end position="109"/>
    </location>
</feature>
<feature type="compositionally biased region" description="Basic and acidic residues" evidence="1">
    <location>
        <begin position="19"/>
        <end position="28"/>
    </location>
</feature>
<feature type="region of interest" description="Disordered" evidence="1">
    <location>
        <begin position="1"/>
        <end position="28"/>
    </location>
</feature>
<keyword evidence="3" id="KW-1185">Reference proteome</keyword>
<comment type="caution">
    <text evidence="2">The sequence shown here is derived from an EMBL/GenBank/DDBJ whole genome shotgun (WGS) entry which is preliminary data.</text>
</comment>
<dbReference type="Proteomes" id="UP000284706">
    <property type="component" value="Unassembled WGS sequence"/>
</dbReference>
<organism evidence="2 3">
    <name type="scientific">Gymnopilus dilepis</name>
    <dbReference type="NCBI Taxonomy" id="231916"/>
    <lineage>
        <taxon>Eukaryota</taxon>
        <taxon>Fungi</taxon>
        <taxon>Dikarya</taxon>
        <taxon>Basidiomycota</taxon>
        <taxon>Agaricomycotina</taxon>
        <taxon>Agaricomycetes</taxon>
        <taxon>Agaricomycetidae</taxon>
        <taxon>Agaricales</taxon>
        <taxon>Agaricineae</taxon>
        <taxon>Hymenogastraceae</taxon>
        <taxon>Gymnopilus</taxon>
    </lineage>
</organism>
<accession>A0A409YH85</accession>
<evidence type="ECO:0000313" key="2">
    <source>
        <dbReference type="EMBL" id="PPR02370.1"/>
    </source>
</evidence>
<sequence>MPEGDGEDISKKVLGTGETDNKDMRGEKMESEVVLEMADGGWRIEYLAKGLIGGCPNHKTWRVWQRGLARCQVKQVDGGGAMVQGRRGEIRSDPDEVVQKSHKKADRRE</sequence>
<protein>
    <submittedName>
        <fullName evidence="2">Uncharacterized protein</fullName>
    </submittedName>
</protein>